<sequence>MVHIKWITVEFVLENRVNVIYFHANIHMFTNSNSIGILDFIS</sequence>
<dbReference type="AlphaFoldDB" id="A0A1I7W6U5"/>
<accession>A0A1I7W6U5</accession>
<keyword evidence="1" id="KW-1185">Reference proteome</keyword>
<dbReference type="Proteomes" id="UP000095283">
    <property type="component" value="Unplaced"/>
</dbReference>
<protein>
    <submittedName>
        <fullName evidence="2">Uncharacterized protein</fullName>
    </submittedName>
</protein>
<organism evidence="1 2">
    <name type="scientific">Heterorhabditis bacteriophora</name>
    <name type="common">Entomopathogenic nematode worm</name>
    <dbReference type="NCBI Taxonomy" id="37862"/>
    <lineage>
        <taxon>Eukaryota</taxon>
        <taxon>Metazoa</taxon>
        <taxon>Ecdysozoa</taxon>
        <taxon>Nematoda</taxon>
        <taxon>Chromadorea</taxon>
        <taxon>Rhabditida</taxon>
        <taxon>Rhabditina</taxon>
        <taxon>Rhabditomorpha</taxon>
        <taxon>Strongyloidea</taxon>
        <taxon>Heterorhabditidae</taxon>
        <taxon>Heterorhabditis</taxon>
    </lineage>
</organism>
<proteinExistence type="predicted"/>
<dbReference type="WBParaSite" id="Hba_00329">
    <property type="protein sequence ID" value="Hba_00329"/>
    <property type="gene ID" value="Hba_00329"/>
</dbReference>
<evidence type="ECO:0000313" key="1">
    <source>
        <dbReference type="Proteomes" id="UP000095283"/>
    </source>
</evidence>
<reference evidence="2" key="1">
    <citation type="submission" date="2016-11" db="UniProtKB">
        <authorList>
            <consortium name="WormBaseParasite"/>
        </authorList>
    </citation>
    <scope>IDENTIFICATION</scope>
</reference>
<name>A0A1I7W6U5_HETBA</name>
<evidence type="ECO:0000313" key="2">
    <source>
        <dbReference type="WBParaSite" id="Hba_00329"/>
    </source>
</evidence>